<organism evidence="3 4">
    <name type="scientific">Mollisia scopiformis</name>
    <name type="common">Conifer needle endophyte fungus</name>
    <name type="synonym">Phialocephala scopiformis</name>
    <dbReference type="NCBI Taxonomy" id="149040"/>
    <lineage>
        <taxon>Eukaryota</taxon>
        <taxon>Fungi</taxon>
        <taxon>Dikarya</taxon>
        <taxon>Ascomycota</taxon>
        <taxon>Pezizomycotina</taxon>
        <taxon>Leotiomycetes</taxon>
        <taxon>Helotiales</taxon>
        <taxon>Mollisiaceae</taxon>
        <taxon>Mollisia</taxon>
    </lineage>
</organism>
<dbReference type="KEGG" id="psco:LY89DRAFT_196326"/>
<protein>
    <recommendedName>
        <fullName evidence="2">Subtelomeric hrmA-associated cluster protein AFUB-079030/YDR124W-like helical bundle domain-containing protein</fullName>
    </recommendedName>
</protein>
<proteinExistence type="predicted"/>
<keyword evidence="4" id="KW-1185">Reference proteome</keyword>
<dbReference type="OrthoDB" id="5338458at2759"/>
<dbReference type="PANTHER" id="PTHR36102">
    <property type="entry name" value="CHROMOSOME 10, WHOLE GENOME SHOTGUN SEQUENCE"/>
    <property type="match status" value="1"/>
</dbReference>
<dbReference type="Pfam" id="PF11001">
    <property type="entry name" value="AFUB_07903_YDR124W_hel"/>
    <property type="match status" value="1"/>
</dbReference>
<dbReference type="PANTHER" id="PTHR36102:SF1">
    <property type="entry name" value="YDR124W-LIKE HELICAL BUNDLE DOMAIN-CONTAINING PROTEIN"/>
    <property type="match status" value="1"/>
</dbReference>
<evidence type="ECO:0000313" key="4">
    <source>
        <dbReference type="Proteomes" id="UP000070700"/>
    </source>
</evidence>
<evidence type="ECO:0000256" key="1">
    <source>
        <dbReference type="SAM" id="MobiDB-lite"/>
    </source>
</evidence>
<evidence type="ECO:0000313" key="3">
    <source>
        <dbReference type="EMBL" id="KUJ12889.1"/>
    </source>
</evidence>
<dbReference type="RefSeq" id="XP_018067244.1">
    <property type="nucleotide sequence ID" value="XM_018205747.1"/>
</dbReference>
<evidence type="ECO:0000259" key="2">
    <source>
        <dbReference type="Pfam" id="PF11001"/>
    </source>
</evidence>
<dbReference type="Proteomes" id="UP000070700">
    <property type="component" value="Unassembled WGS sequence"/>
</dbReference>
<dbReference type="InterPro" id="IPR021264">
    <property type="entry name" value="AFUB_079030/YDR124W-like"/>
</dbReference>
<feature type="compositionally biased region" description="Low complexity" evidence="1">
    <location>
        <begin position="499"/>
        <end position="515"/>
    </location>
</feature>
<gene>
    <name evidence="3" type="ORF">LY89DRAFT_196326</name>
</gene>
<feature type="compositionally biased region" description="Polar residues" evidence="1">
    <location>
        <begin position="487"/>
        <end position="497"/>
    </location>
</feature>
<feature type="region of interest" description="Disordered" evidence="1">
    <location>
        <begin position="450"/>
        <end position="469"/>
    </location>
</feature>
<dbReference type="GeneID" id="28815473"/>
<dbReference type="STRING" id="149040.A0A194WYX0"/>
<dbReference type="InterPro" id="IPR047092">
    <property type="entry name" value="AFUB_07903/YDR124W-like_hel"/>
</dbReference>
<accession>A0A194WYX0</accession>
<dbReference type="AlphaFoldDB" id="A0A194WYX0"/>
<dbReference type="EMBL" id="KQ947423">
    <property type="protein sequence ID" value="KUJ12889.1"/>
    <property type="molecule type" value="Genomic_DNA"/>
</dbReference>
<sequence length="587" mass="66993">MVQRQNPLQPGDYYQREGTWPRNERFDVQDNRFVPAPAATPVHSRTQTIEDALKECVGIPFKEFGLIVRLDTGEDRVYSSPALAGFRDKIFTEKFKQDFRRSIRKASAPSNPYPSSGFSQDVMFNDFDADASSSTGYNRKHSSSGGSSSEYGCHVRRKVEDSDDECFSAKKRRFPNYRHREESNDDTPVPARIKKTQQLRIGDAGEVEKFYHTRFKDMQQSSCKVMGKAFVKLIEPKKQTHHPYTKGDGKAPPWWPKTTGDHLVRHKEPDHLLKPERIRLLIHILRMVVEPANQQHPSIEKFGLNVRKLEEVTMEAMNNWFNDKEHPDNAQKKPFLKEIFKIARAEEKYKNGEIDGSTYFSVMYGEQSGTEDSDNESDMKPEGNEDEIVTSIAASMPSPDVVSPTTGHNPHMLDDTMRMRLPMRQSVHNPMEEQQPQYNDFGNYRNMGFHPQSPGIQDRRSFVPTASYSSPQPQLYNNWSMVSNSGGQSFYTTSPQQNLPPSSGPYLPLPNAQPQMLPPPQLPSYDGLPSGRYDTSPGLGSSLRTGSIGHPHPHPQHMPGFENFMQEHGFQQHDNDLKDEHNLHHHQ</sequence>
<reference evidence="3 4" key="1">
    <citation type="submission" date="2015-10" db="EMBL/GenBank/DDBJ databases">
        <title>Full genome of DAOMC 229536 Phialocephala scopiformis, a fungal endophyte of spruce producing the potent anti-insectan compound rugulosin.</title>
        <authorList>
            <consortium name="DOE Joint Genome Institute"/>
            <person name="Walker A.K."/>
            <person name="Frasz S.L."/>
            <person name="Seifert K.A."/>
            <person name="Miller J.D."/>
            <person name="Mondo S.J."/>
            <person name="Labutti K."/>
            <person name="Lipzen A."/>
            <person name="Dockter R."/>
            <person name="Kennedy M."/>
            <person name="Grigoriev I.V."/>
            <person name="Spatafora J.W."/>
        </authorList>
    </citation>
    <scope>NUCLEOTIDE SEQUENCE [LARGE SCALE GENOMIC DNA]</scope>
    <source>
        <strain evidence="3 4">CBS 120377</strain>
    </source>
</reference>
<dbReference type="InParanoid" id="A0A194WYX0"/>
<feature type="domain" description="Subtelomeric hrmA-associated cluster protein AFUB-079030/YDR124W-like helical bundle" evidence="2">
    <location>
        <begin position="200"/>
        <end position="344"/>
    </location>
</feature>
<name>A0A194WYX0_MOLSC</name>
<feature type="region of interest" description="Disordered" evidence="1">
    <location>
        <begin position="487"/>
        <end position="560"/>
    </location>
</feature>